<dbReference type="GO" id="GO:0016787">
    <property type="term" value="F:hydrolase activity"/>
    <property type="evidence" value="ECO:0007669"/>
    <property type="project" value="UniProtKB-KW"/>
</dbReference>
<dbReference type="GO" id="GO:0046872">
    <property type="term" value="F:metal ion binding"/>
    <property type="evidence" value="ECO:0007669"/>
    <property type="project" value="UniProtKB-KW"/>
</dbReference>
<evidence type="ECO:0000256" key="6">
    <source>
        <dbReference type="ARBA" id="ARBA00022801"/>
    </source>
</evidence>
<dbReference type="Pfam" id="PF13359">
    <property type="entry name" value="DDE_Tnp_4"/>
    <property type="match status" value="1"/>
</dbReference>
<dbReference type="InterPro" id="IPR045249">
    <property type="entry name" value="HARBI1-like"/>
</dbReference>
<keyword evidence="6" id="KW-0378">Hydrolase</keyword>
<comment type="subcellular location">
    <subcellularLocation>
        <location evidence="2">Nucleus</location>
    </subcellularLocation>
</comment>
<name>A0A6G0Y7Z5_APHCR</name>
<comment type="cofactor">
    <cofactor evidence="1">
        <name>a divalent metal cation</name>
        <dbReference type="ChEBI" id="CHEBI:60240"/>
    </cofactor>
</comment>
<dbReference type="PANTHER" id="PTHR22930">
    <property type="match status" value="1"/>
</dbReference>
<accession>A0A6G0Y7Z5</accession>
<keyword evidence="11" id="KW-1185">Reference proteome</keyword>
<dbReference type="EMBL" id="VUJU01005651">
    <property type="protein sequence ID" value="KAF0750659.1"/>
    <property type="molecule type" value="Genomic_DNA"/>
</dbReference>
<dbReference type="AlphaFoldDB" id="A0A6G0Y7Z5"/>
<dbReference type="Proteomes" id="UP000478052">
    <property type="component" value="Unassembled WGS sequence"/>
</dbReference>
<dbReference type="OrthoDB" id="6606846at2759"/>
<keyword evidence="7" id="KW-0539">Nucleus</keyword>
<keyword evidence="8" id="KW-0732">Signal</keyword>
<evidence type="ECO:0000256" key="8">
    <source>
        <dbReference type="SAM" id="SignalP"/>
    </source>
</evidence>
<evidence type="ECO:0000256" key="4">
    <source>
        <dbReference type="ARBA" id="ARBA00022722"/>
    </source>
</evidence>
<organism evidence="10 11">
    <name type="scientific">Aphis craccivora</name>
    <name type="common">Cowpea aphid</name>
    <dbReference type="NCBI Taxonomy" id="307492"/>
    <lineage>
        <taxon>Eukaryota</taxon>
        <taxon>Metazoa</taxon>
        <taxon>Ecdysozoa</taxon>
        <taxon>Arthropoda</taxon>
        <taxon>Hexapoda</taxon>
        <taxon>Insecta</taxon>
        <taxon>Pterygota</taxon>
        <taxon>Neoptera</taxon>
        <taxon>Paraneoptera</taxon>
        <taxon>Hemiptera</taxon>
        <taxon>Sternorrhyncha</taxon>
        <taxon>Aphidomorpha</taxon>
        <taxon>Aphidoidea</taxon>
        <taxon>Aphididae</taxon>
        <taxon>Aphidini</taxon>
        <taxon>Aphis</taxon>
        <taxon>Aphis</taxon>
    </lineage>
</organism>
<evidence type="ECO:0000256" key="2">
    <source>
        <dbReference type="ARBA" id="ARBA00004123"/>
    </source>
</evidence>
<evidence type="ECO:0000313" key="10">
    <source>
        <dbReference type="EMBL" id="KAF0750659.1"/>
    </source>
</evidence>
<sequence length="263" mass="29959">MLLLTALRFFASGSYQQDIGEHRGASVSQASVSRCITEVVNAMNAPGILNKYIHFQSTVSELKEVRLGFYEKFGIPGVLGIIDGTHITIVPPDSDNLVYPEYVYVNRKGYHSINTQLLLVIIDLLFKIGDSRYGWRPRLLTPLSEYQPNSPEARYNTWFCKARSIIERCNGVLKMRFRCLLKRRVLHYKPEKASSIINACTILHNICIINNLPLIDNNEECDENDLGLLNYDAPNDPNINLINTELMAGKRMQQLIIDSYFNT</sequence>
<evidence type="ECO:0000256" key="1">
    <source>
        <dbReference type="ARBA" id="ARBA00001968"/>
    </source>
</evidence>
<dbReference type="InterPro" id="IPR027806">
    <property type="entry name" value="HARBI1_dom"/>
</dbReference>
<evidence type="ECO:0000313" key="11">
    <source>
        <dbReference type="Proteomes" id="UP000478052"/>
    </source>
</evidence>
<evidence type="ECO:0000259" key="9">
    <source>
        <dbReference type="Pfam" id="PF13359"/>
    </source>
</evidence>
<dbReference type="GO" id="GO:0005634">
    <property type="term" value="C:nucleus"/>
    <property type="evidence" value="ECO:0007669"/>
    <property type="project" value="UniProtKB-SubCell"/>
</dbReference>
<dbReference type="PANTHER" id="PTHR22930:SF85">
    <property type="entry name" value="GH03217P-RELATED"/>
    <property type="match status" value="1"/>
</dbReference>
<proteinExistence type="inferred from homology"/>
<dbReference type="GO" id="GO:0004518">
    <property type="term" value="F:nuclease activity"/>
    <property type="evidence" value="ECO:0007669"/>
    <property type="project" value="UniProtKB-KW"/>
</dbReference>
<keyword evidence="5" id="KW-0479">Metal-binding</keyword>
<comment type="caution">
    <text evidence="10">The sequence shown here is derived from an EMBL/GenBank/DDBJ whole genome shotgun (WGS) entry which is preliminary data.</text>
</comment>
<evidence type="ECO:0000256" key="5">
    <source>
        <dbReference type="ARBA" id="ARBA00022723"/>
    </source>
</evidence>
<gene>
    <name evidence="10" type="ORF">FWK35_00023622</name>
</gene>
<feature type="signal peptide" evidence="8">
    <location>
        <begin position="1"/>
        <end position="16"/>
    </location>
</feature>
<feature type="chain" id="PRO_5026328168" description="DDE Tnp4 domain-containing protein" evidence="8">
    <location>
        <begin position="17"/>
        <end position="263"/>
    </location>
</feature>
<reference evidence="10 11" key="1">
    <citation type="submission" date="2019-08" db="EMBL/GenBank/DDBJ databases">
        <title>Whole genome of Aphis craccivora.</title>
        <authorList>
            <person name="Voronova N.V."/>
            <person name="Shulinski R.S."/>
            <person name="Bandarenka Y.V."/>
            <person name="Zhorov D.G."/>
            <person name="Warner D."/>
        </authorList>
    </citation>
    <scope>NUCLEOTIDE SEQUENCE [LARGE SCALE GENOMIC DNA]</scope>
    <source>
        <strain evidence="10">180601</strain>
        <tissue evidence="10">Whole Body</tissue>
    </source>
</reference>
<evidence type="ECO:0000256" key="7">
    <source>
        <dbReference type="ARBA" id="ARBA00023242"/>
    </source>
</evidence>
<protein>
    <recommendedName>
        <fullName evidence="9">DDE Tnp4 domain-containing protein</fullName>
    </recommendedName>
</protein>
<feature type="domain" description="DDE Tnp4" evidence="9">
    <location>
        <begin position="128"/>
        <end position="205"/>
    </location>
</feature>
<evidence type="ECO:0000256" key="3">
    <source>
        <dbReference type="ARBA" id="ARBA00006958"/>
    </source>
</evidence>
<keyword evidence="4" id="KW-0540">Nuclease</keyword>
<comment type="similarity">
    <text evidence="3">Belongs to the HARBI1 family.</text>
</comment>